<reference evidence="1" key="2">
    <citation type="submission" date="2022-01" db="EMBL/GenBank/DDBJ databases">
        <authorList>
            <person name="Yamashiro T."/>
            <person name="Shiraishi A."/>
            <person name="Satake H."/>
            <person name="Nakayama K."/>
        </authorList>
    </citation>
    <scope>NUCLEOTIDE SEQUENCE</scope>
</reference>
<keyword evidence="2" id="KW-1185">Reference proteome</keyword>
<name>A0ABQ5IGR1_9ASTR</name>
<dbReference type="EMBL" id="BQNB010020763">
    <property type="protein sequence ID" value="GJT99354.1"/>
    <property type="molecule type" value="Genomic_DNA"/>
</dbReference>
<proteinExistence type="predicted"/>
<reference evidence="1" key="1">
    <citation type="journal article" date="2022" name="Int. J. Mol. Sci.">
        <title>Draft Genome of Tanacetum Coccineum: Genomic Comparison of Closely Related Tanacetum-Family Plants.</title>
        <authorList>
            <person name="Yamashiro T."/>
            <person name="Shiraishi A."/>
            <person name="Nakayama K."/>
            <person name="Satake H."/>
        </authorList>
    </citation>
    <scope>NUCLEOTIDE SEQUENCE</scope>
</reference>
<dbReference type="Proteomes" id="UP001151760">
    <property type="component" value="Unassembled WGS sequence"/>
</dbReference>
<organism evidence="1 2">
    <name type="scientific">Tanacetum coccineum</name>
    <dbReference type="NCBI Taxonomy" id="301880"/>
    <lineage>
        <taxon>Eukaryota</taxon>
        <taxon>Viridiplantae</taxon>
        <taxon>Streptophyta</taxon>
        <taxon>Embryophyta</taxon>
        <taxon>Tracheophyta</taxon>
        <taxon>Spermatophyta</taxon>
        <taxon>Magnoliopsida</taxon>
        <taxon>eudicotyledons</taxon>
        <taxon>Gunneridae</taxon>
        <taxon>Pentapetalae</taxon>
        <taxon>asterids</taxon>
        <taxon>campanulids</taxon>
        <taxon>Asterales</taxon>
        <taxon>Asteraceae</taxon>
        <taxon>Asteroideae</taxon>
        <taxon>Anthemideae</taxon>
        <taxon>Anthemidinae</taxon>
        <taxon>Tanacetum</taxon>
    </lineage>
</organism>
<evidence type="ECO:0000313" key="2">
    <source>
        <dbReference type="Proteomes" id="UP001151760"/>
    </source>
</evidence>
<sequence length="153" mass="17494">MSLKMLPLINGDWKLRARLWDNTERYYITHLNDVHTCPKTQTYPNHRNANKKVIGHLLTPKLQDRSRVLRGKDIQQDILSEYKIHISYQQAMKGKHYGIQQGWVKISDVPEGAIALVYAKGKPGHVGMVDVGAQKNALVIFLFTIHIQIGMLP</sequence>
<comment type="caution">
    <text evidence="1">The sequence shown here is derived from an EMBL/GenBank/DDBJ whole genome shotgun (WGS) entry which is preliminary data.</text>
</comment>
<evidence type="ECO:0000313" key="1">
    <source>
        <dbReference type="EMBL" id="GJT99354.1"/>
    </source>
</evidence>
<protein>
    <submittedName>
        <fullName evidence="1">Uncharacterized protein</fullName>
    </submittedName>
</protein>
<gene>
    <name evidence="1" type="ORF">Tco_1109693</name>
</gene>
<accession>A0ABQ5IGR1</accession>